<feature type="domain" description="Nuclear speckle splicing regulatory protein 1 N-terminal" evidence="4">
    <location>
        <begin position="59"/>
        <end position="176"/>
    </location>
</feature>
<evidence type="ECO:0000313" key="5">
    <source>
        <dbReference type="EMBL" id="CAG5101688.1"/>
    </source>
</evidence>
<evidence type="ECO:0000256" key="3">
    <source>
        <dbReference type="SAM" id="MobiDB-lite"/>
    </source>
</evidence>
<feature type="compositionally biased region" description="Low complexity" evidence="3">
    <location>
        <begin position="232"/>
        <end position="244"/>
    </location>
</feature>
<keyword evidence="2" id="KW-0175">Coiled coil</keyword>
<dbReference type="OrthoDB" id="446635at2759"/>
<dbReference type="PANTHER" id="PTHR31938">
    <property type="entry name" value="NUCLEAR SPECKLE SPLICING REGULATORY PROTEIN 1"/>
    <property type="match status" value="1"/>
</dbReference>
<feature type="compositionally biased region" description="Basic residues" evidence="3">
    <location>
        <begin position="255"/>
        <end position="264"/>
    </location>
</feature>
<dbReference type="GO" id="GO:0000381">
    <property type="term" value="P:regulation of alternative mRNA splicing, via spliceosome"/>
    <property type="evidence" value="ECO:0007669"/>
    <property type="project" value="InterPro"/>
</dbReference>
<evidence type="ECO:0000256" key="1">
    <source>
        <dbReference type="ARBA" id="ARBA00010126"/>
    </source>
</evidence>
<feature type="compositionally biased region" description="Acidic residues" evidence="3">
    <location>
        <begin position="294"/>
        <end position="308"/>
    </location>
</feature>
<dbReference type="Proteomes" id="UP000786811">
    <property type="component" value="Unassembled WGS sequence"/>
</dbReference>
<feature type="compositionally biased region" description="Basic and acidic residues" evidence="3">
    <location>
        <begin position="191"/>
        <end position="203"/>
    </location>
</feature>
<comment type="similarity">
    <text evidence="1">Belongs to the NSRP1 family.</text>
</comment>
<feature type="compositionally biased region" description="Basic residues" evidence="3">
    <location>
        <begin position="280"/>
        <end position="289"/>
    </location>
</feature>
<dbReference type="PANTHER" id="PTHR31938:SF4">
    <property type="entry name" value="NUCLEAR SPECKLE SPLICING REGULATORY PROTEIN 1"/>
    <property type="match status" value="1"/>
</dbReference>
<gene>
    <name evidence="5" type="ORF">HICCMSTLAB_LOCUS10590</name>
</gene>
<dbReference type="EMBL" id="CAJNRD030001123">
    <property type="protein sequence ID" value="CAG5101688.1"/>
    <property type="molecule type" value="Genomic_DNA"/>
</dbReference>
<evidence type="ECO:0000313" key="6">
    <source>
        <dbReference type="Proteomes" id="UP000786811"/>
    </source>
</evidence>
<organism evidence="5 6">
    <name type="scientific">Cotesia congregata</name>
    <name type="common">Parasitoid wasp</name>
    <name type="synonym">Apanteles congregatus</name>
    <dbReference type="NCBI Taxonomy" id="51543"/>
    <lineage>
        <taxon>Eukaryota</taxon>
        <taxon>Metazoa</taxon>
        <taxon>Ecdysozoa</taxon>
        <taxon>Arthropoda</taxon>
        <taxon>Hexapoda</taxon>
        <taxon>Insecta</taxon>
        <taxon>Pterygota</taxon>
        <taxon>Neoptera</taxon>
        <taxon>Endopterygota</taxon>
        <taxon>Hymenoptera</taxon>
        <taxon>Apocrita</taxon>
        <taxon>Ichneumonoidea</taxon>
        <taxon>Braconidae</taxon>
        <taxon>Microgastrinae</taxon>
        <taxon>Cotesia</taxon>
    </lineage>
</organism>
<name>A0A8J2HI34_COTCN</name>
<keyword evidence="6" id="KW-1185">Reference proteome</keyword>
<feature type="compositionally biased region" description="Basic and acidic residues" evidence="3">
    <location>
        <begin position="8"/>
        <end position="18"/>
    </location>
</feature>
<proteinExistence type="inferred from homology"/>
<dbReference type="InterPro" id="IPR042816">
    <property type="entry name" value="Nsrp1"/>
</dbReference>
<dbReference type="AlphaFoldDB" id="A0A8J2HI34"/>
<evidence type="ECO:0000256" key="2">
    <source>
        <dbReference type="ARBA" id="ARBA00023054"/>
    </source>
</evidence>
<feature type="region of interest" description="Disordered" evidence="3">
    <location>
        <begin position="1"/>
        <end position="60"/>
    </location>
</feature>
<reference evidence="5" key="1">
    <citation type="submission" date="2021-04" db="EMBL/GenBank/DDBJ databases">
        <authorList>
            <person name="Chebbi M.A.C M."/>
        </authorList>
    </citation>
    <scope>NUCLEOTIDE SEQUENCE</scope>
</reference>
<dbReference type="InterPro" id="IPR018612">
    <property type="entry name" value="NSRP1_N"/>
</dbReference>
<protein>
    <submittedName>
        <fullName evidence="5">Similar to nsrp1: Nuclear speckle splicing regulatory protein 1 (Danio rerio)</fullName>
    </submittedName>
</protein>
<comment type="caution">
    <text evidence="5">The sequence shown here is derived from an EMBL/GenBank/DDBJ whole genome shotgun (WGS) entry which is preliminary data.</text>
</comment>
<sequence>MNPNNRKYGLDVQKKELSAPKSGNVFGDEDSDDEASGANWVGKTIKAEAEKNRSKKQTKLNVQRALEVDPTIFQYDEIYDDMSSSKKVKEVSAKKQDLKPKYIHNLKEAAEKRKRENECRIERKVQKEREAEGDMYKDKEVFVTETHRRNLEKMMQLNEDEERIDRLEAIADVTKQPDISGFYRHLYSQTIDKKPIKEEKDTSAEEQANTYEPAVNIDRDEDLSVDSDSSERSQSNSESGSEKSAGSKKLEPKKSFAKRKRQYRSRNVEESEDESEAKSKVKKSEKKKLRAEAEDQTDAEDEAEAESQIEEKKDVEKDSVEEKGTDDPKKDQVEKSEVKVEEEKIVEVVKEEKPKVSIWEKRTVGDVFDAALQRYYTRKALRMSS</sequence>
<evidence type="ECO:0000259" key="4">
    <source>
        <dbReference type="Pfam" id="PF09745"/>
    </source>
</evidence>
<feature type="compositionally biased region" description="Basic and acidic residues" evidence="3">
    <location>
        <begin position="309"/>
        <end position="338"/>
    </location>
</feature>
<dbReference type="Pfam" id="PF09745">
    <property type="entry name" value="NSRP1_N"/>
    <property type="match status" value="1"/>
</dbReference>
<feature type="region of interest" description="Disordered" evidence="3">
    <location>
        <begin position="178"/>
        <end position="338"/>
    </location>
</feature>
<accession>A0A8J2HI34</accession>